<organism evidence="1 2">
    <name type="scientific">Aplysia californica</name>
    <name type="common">California sea hare</name>
    <dbReference type="NCBI Taxonomy" id="6500"/>
    <lineage>
        <taxon>Eukaryota</taxon>
        <taxon>Metazoa</taxon>
        <taxon>Spiralia</taxon>
        <taxon>Lophotrochozoa</taxon>
        <taxon>Mollusca</taxon>
        <taxon>Gastropoda</taxon>
        <taxon>Heterobranchia</taxon>
        <taxon>Euthyneura</taxon>
        <taxon>Tectipleura</taxon>
        <taxon>Aplysiida</taxon>
        <taxon>Aplysioidea</taxon>
        <taxon>Aplysiidae</taxon>
        <taxon>Aplysia</taxon>
    </lineage>
</organism>
<dbReference type="SUPFAM" id="SSF51197">
    <property type="entry name" value="Clavaminate synthase-like"/>
    <property type="match status" value="1"/>
</dbReference>
<dbReference type="Pfam" id="PF05721">
    <property type="entry name" value="PhyH"/>
    <property type="match status" value="1"/>
</dbReference>
<dbReference type="GeneID" id="101861014"/>
<dbReference type="PANTHER" id="PTHR31630:SF6">
    <property type="entry name" value="PHYTANOYL-COA DIOXYGENASE-RELATED"/>
    <property type="match status" value="1"/>
</dbReference>
<dbReference type="Gene3D" id="2.60.120.620">
    <property type="entry name" value="q2cbj1_9rhob like domain"/>
    <property type="match status" value="1"/>
</dbReference>
<proteinExistence type="predicted"/>
<name>A0ABM0JCL1_APLCA</name>
<dbReference type="Proteomes" id="UP000694888">
    <property type="component" value="Unplaced"/>
</dbReference>
<evidence type="ECO:0000313" key="1">
    <source>
        <dbReference type="Proteomes" id="UP000694888"/>
    </source>
</evidence>
<dbReference type="RefSeq" id="XP_005090599.1">
    <property type="nucleotide sequence ID" value="XM_005090542.3"/>
</dbReference>
<dbReference type="InterPro" id="IPR008775">
    <property type="entry name" value="Phytyl_CoA_dOase-like"/>
</dbReference>
<evidence type="ECO:0000313" key="2">
    <source>
        <dbReference type="RefSeq" id="XP_005090599.1"/>
    </source>
</evidence>
<dbReference type="PANTHER" id="PTHR31630">
    <property type="entry name" value="PHYTANOYL-COA DIOXYGENASE-RELATED-RELATED"/>
    <property type="match status" value="1"/>
</dbReference>
<evidence type="ECO:0000313" key="3">
    <source>
        <dbReference type="RefSeq" id="XP_005090600.1"/>
    </source>
</evidence>
<keyword evidence="1" id="KW-1185">Reference proteome</keyword>
<dbReference type="RefSeq" id="XP_005090600.1">
    <property type="nucleotide sequence ID" value="XM_005090543.3"/>
</dbReference>
<protein>
    <submittedName>
        <fullName evidence="2 3">Uncharacterized protein LOC101861014</fullName>
    </submittedName>
</protein>
<reference evidence="2 3" key="1">
    <citation type="submission" date="2025-05" db="UniProtKB">
        <authorList>
            <consortium name="RefSeq"/>
        </authorList>
    </citation>
    <scope>IDENTIFICATION</scope>
</reference>
<gene>
    <name evidence="2 3" type="primary">LOC101861014</name>
</gene>
<accession>A0ABM0JCL1</accession>
<sequence>MSALDKVFTELNRKELKEKGYTVVRGVFPREVCDEYQGAYRDWLNGFPEGTWPQTKHSLIQKYSVGHMSTSWDIRLKCYPVFSQLWKTEKLLSSIDAIAVGRPPEENEEIFWAPGQSWLHVDQPAYRLGLHAYQGAVYLEDCEEEDWTFEVVEGSHKHFDDLHNRIGQKRCTKLTPEDLEWLTEKGCRLTRVPCPKGGMVLWDSRLLHANARPIEGRRNPGRWRWVVFVCMTPAVWAKKLDLKLKKQAYENLQLTCHWPSRGVFIFSSKLEEGMTEDPNPLNTLPEIATRDTAKRLMGLLPYEGDNNKSVHTLEFDAEKFKDQMTDNDRKLLEENDEDCELPPPYEPFSHLVIPTSRA</sequence>